<dbReference type="Pfam" id="PF15902">
    <property type="entry name" value="Sortilin-Vps10"/>
    <property type="match status" value="1"/>
</dbReference>
<proteinExistence type="predicted"/>
<evidence type="ECO:0000313" key="4">
    <source>
        <dbReference type="Proteomes" id="UP000825258"/>
    </source>
</evidence>
<evidence type="ECO:0000256" key="1">
    <source>
        <dbReference type="ARBA" id="ARBA00022737"/>
    </source>
</evidence>
<dbReference type="Proteomes" id="UP000825258">
    <property type="component" value="Chromosome"/>
</dbReference>
<sequence>MKYIFLSFTFFLFLVSCNQKNEKTIFSKVELRTIYSDSISCRAISLYKEELWFAGNNGKYGVIDLNSEEKIFKGRIQNDSIFPEFRSIATTDNGTFLLSVANPALLYRISPDRKIVKAVYQEVNEKVFFDSMNFLNNEFGMAMGDPVDNCLNVILTQDGGNSWNKIVCENLPNVIEGEAAFAASNSNLIIKDNSIFLVSGGKKARCFVSNDKGKTWNVYETPIVQGEAMTGIFTADFYDENIGIIAGGNYEEQENNSKNKAITTDGGKTWNLVAEGSGFGYASCIQFIPNSNGNEIVCVGGTGIHYSSDRGESWKLLNDTKDLFTLRFQNDSIAYAAGKNKIVKLEFK</sequence>
<name>A0ABM7S667_9FLAO</name>
<reference evidence="3 4" key="1">
    <citation type="submission" date="2021-06" db="EMBL/GenBank/DDBJ databases">
        <title>Whole genome sequences of Flavobacterium sp. KK2020170 and assembly.</title>
        <authorList>
            <person name="Kitahara K."/>
            <person name="Miyoshi S."/>
            <person name="Uesaka K."/>
        </authorList>
    </citation>
    <scope>NUCLEOTIDE SEQUENCE [LARGE SCALE GENOMIC DNA]</scope>
    <source>
        <strain evidence="3 4">KK2020170</strain>
    </source>
</reference>
<dbReference type="EMBL" id="AP024749">
    <property type="protein sequence ID" value="BCY28989.1"/>
    <property type="molecule type" value="Genomic_DNA"/>
</dbReference>
<dbReference type="PANTHER" id="PTHR47199">
    <property type="entry name" value="PHOTOSYSTEM II STABILITY/ASSEMBLY FACTOR HCF136, CHLOROPLASTIC"/>
    <property type="match status" value="1"/>
</dbReference>
<dbReference type="Gene3D" id="2.130.10.10">
    <property type="entry name" value="YVTN repeat-like/Quinoprotein amine dehydrogenase"/>
    <property type="match status" value="1"/>
</dbReference>
<dbReference type="CDD" id="cd15482">
    <property type="entry name" value="Sialidase_non-viral"/>
    <property type="match status" value="1"/>
</dbReference>
<feature type="domain" description="Sortilin N-terminal" evidence="2">
    <location>
        <begin position="152"/>
        <end position="277"/>
    </location>
</feature>
<evidence type="ECO:0000259" key="2">
    <source>
        <dbReference type="Pfam" id="PF15902"/>
    </source>
</evidence>
<organism evidence="3 4">
    <name type="scientific">Flavobacterium okayamense</name>
    <dbReference type="NCBI Taxonomy" id="2830782"/>
    <lineage>
        <taxon>Bacteria</taxon>
        <taxon>Pseudomonadati</taxon>
        <taxon>Bacteroidota</taxon>
        <taxon>Flavobacteriia</taxon>
        <taxon>Flavobacteriales</taxon>
        <taxon>Flavobacteriaceae</taxon>
        <taxon>Flavobacterium</taxon>
    </lineage>
</organism>
<protein>
    <recommendedName>
        <fullName evidence="2">Sortilin N-terminal domain-containing protein</fullName>
    </recommendedName>
</protein>
<dbReference type="RefSeq" id="WP_221258092.1">
    <property type="nucleotide sequence ID" value="NZ_AP024749.1"/>
</dbReference>
<accession>A0ABM7S667</accession>
<dbReference type="PANTHER" id="PTHR47199:SF2">
    <property type="entry name" value="PHOTOSYSTEM II STABILITY_ASSEMBLY FACTOR HCF136, CHLOROPLASTIC"/>
    <property type="match status" value="1"/>
</dbReference>
<keyword evidence="1" id="KW-0677">Repeat</keyword>
<gene>
    <name evidence="3" type="ORF">KK2020170_18570</name>
</gene>
<dbReference type="SUPFAM" id="SSF110296">
    <property type="entry name" value="Oligoxyloglucan reducing end-specific cellobiohydrolase"/>
    <property type="match status" value="1"/>
</dbReference>
<keyword evidence="4" id="KW-1185">Reference proteome</keyword>
<dbReference type="InterPro" id="IPR031778">
    <property type="entry name" value="Sortilin_N"/>
</dbReference>
<evidence type="ECO:0000313" key="3">
    <source>
        <dbReference type="EMBL" id="BCY28989.1"/>
    </source>
</evidence>
<dbReference type="InterPro" id="IPR015943">
    <property type="entry name" value="WD40/YVTN_repeat-like_dom_sf"/>
</dbReference>